<keyword evidence="5" id="KW-0378">Hydrolase</keyword>
<dbReference type="KEGG" id="ggr:HKW67_12710"/>
<evidence type="ECO:0000313" key="10">
    <source>
        <dbReference type="Proteomes" id="UP000500938"/>
    </source>
</evidence>
<dbReference type="InterPro" id="IPR036264">
    <property type="entry name" value="Bact_exopeptidase_dim_dom"/>
</dbReference>
<evidence type="ECO:0000256" key="1">
    <source>
        <dbReference type="ARBA" id="ARBA00001941"/>
    </source>
</evidence>
<dbReference type="EMBL" id="CP053085">
    <property type="protein sequence ID" value="QJR36303.1"/>
    <property type="molecule type" value="Genomic_DNA"/>
</dbReference>
<evidence type="ECO:0000256" key="2">
    <source>
        <dbReference type="ARBA" id="ARBA00001947"/>
    </source>
</evidence>
<evidence type="ECO:0000256" key="6">
    <source>
        <dbReference type="ARBA" id="ARBA00022833"/>
    </source>
</evidence>
<dbReference type="PANTHER" id="PTHR43808:SF25">
    <property type="entry name" value="PEPTIDASE M20 DIMERISATION DOMAIN-CONTAINING PROTEIN"/>
    <property type="match status" value="1"/>
</dbReference>
<dbReference type="InterPro" id="IPR002933">
    <property type="entry name" value="Peptidase_M20"/>
</dbReference>
<dbReference type="Pfam" id="PF07687">
    <property type="entry name" value="M20_dimer"/>
    <property type="match status" value="1"/>
</dbReference>
<dbReference type="SUPFAM" id="SSF55031">
    <property type="entry name" value="Bacterial exopeptidase dimerisation domain"/>
    <property type="match status" value="1"/>
</dbReference>
<dbReference type="AlphaFoldDB" id="A0A6M4INK9"/>
<evidence type="ECO:0000256" key="7">
    <source>
        <dbReference type="ARBA" id="ARBA00023285"/>
    </source>
</evidence>
<comment type="cofactor">
    <cofactor evidence="1">
        <name>Co(2+)</name>
        <dbReference type="ChEBI" id="CHEBI:48828"/>
    </cofactor>
</comment>
<gene>
    <name evidence="9" type="ORF">HKW67_12710</name>
</gene>
<dbReference type="InterPro" id="IPR050072">
    <property type="entry name" value="Peptidase_M20A"/>
</dbReference>
<evidence type="ECO:0000259" key="8">
    <source>
        <dbReference type="Pfam" id="PF07687"/>
    </source>
</evidence>
<dbReference type="Gene3D" id="3.40.630.10">
    <property type="entry name" value="Zn peptidases"/>
    <property type="match status" value="1"/>
</dbReference>
<evidence type="ECO:0000256" key="4">
    <source>
        <dbReference type="ARBA" id="ARBA00022723"/>
    </source>
</evidence>
<keyword evidence="7" id="KW-0170">Cobalt</keyword>
<dbReference type="Pfam" id="PF01546">
    <property type="entry name" value="Peptidase_M20"/>
    <property type="match status" value="1"/>
</dbReference>
<dbReference type="NCBIfam" id="TIGR01910">
    <property type="entry name" value="DapE-ArgE"/>
    <property type="match status" value="1"/>
</dbReference>
<dbReference type="InterPro" id="IPR011650">
    <property type="entry name" value="Peptidase_M20_dimer"/>
</dbReference>
<dbReference type="GO" id="GO:0016787">
    <property type="term" value="F:hydrolase activity"/>
    <property type="evidence" value="ECO:0007669"/>
    <property type="project" value="UniProtKB-KW"/>
</dbReference>
<keyword evidence="10" id="KW-1185">Reference proteome</keyword>
<comment type="cofactor">
    <cofactor evidence="2">
        <name>Zn(2+)</name>
        <dbReference type="ChEBI" id="CHEBI:29105"/>
    </cofactor>
</comment>
<feature type="domain" description="Peptidase M20 dimerisation" evidence="8">
    <location>
        <begin position="176"/>
        <end position="279"/>
    </location>
</feature>
<keyword evidence="6" id="KW-0862">Zinc</keyword>
<dbReference type="Proteomes" id="UP000500938">
    <property type="component" value="Chromosome"/>
</dbReference>
<organism evidence="9 10">
    <name type="scientific">Gemmatimonas groenlandica</name>
    <dbReference type="NCBI Taxonomy" id="2732249"/>
    <lineage>
        <taxon>Bacteria</taxon>
        <taxon>Pseudomonadati</taxon>
        <taxon>Gemmatimonadota</taxon>
        <taxon>Gemmatimonadia</taxon>
        <taxon>Gemmatimonadales</taxon>
        <taxon>Gemmatimonadaceae</taxon>
        <taxon>Gemmatimonas</taxon>
    </lineage>
</organism>
<dbReference type="SUPFAM" id="SSF53187">
    <property type="entry name" value="Zn-dependent exopeptidases"/>
    <property type="match status" value="1"/>
</dbReference>
<comment type="similarity">
    <text evidence="3">Belongs to the peptidase M20A family.</text>
</comment>
<accession>A0A6M4INK9</accession>
<evidence type="ECO:0000256" key="3">
    <source>
        <dbReference type="ARBA" id="ARBA00006247"/>
    </source>
</evidence>
<dbReference type="RefSeq" id="WP_171225736.1">
    <property type="nucleotide sequence ID" value="NZ_CP053085.1"/>
</dbReference>
<evidence type="ECO:0000256" key="5">
    <source>
        <dbReference type="ARBA" id="ARBA00022801"/>
    </source>
</evidence>
<dbReference type="PANTHER" id="PTHR43808">
    <property type="entry name" value="ACETYLORNITHINE DEACETYLASE"/>
    <property type="match status" value="1"/>
</dbReference>
<protein>
    <submittedName>
        <fullName evidence="9">ArgE/DapE family deacylase</fullName>
    </submittedName>
</protein>
<name>A0A6M4INK9_9BACT</name>
<dbReference type="Gene3D" id="3.30.70.360">
    <property type="match status" value="1"/>
</dbReference>
<sequence length="387" mass="40411">MTYRYPLDPVALTASLVAIDSRNPSLVPDGPGELACATHLAAVLNAWGFAVSLQEIAPGRANVIARIGPTGRTPLVLNGHLDVVGVEGMSHAPFAPEVRDGSMFGRGTTDMKGGVAAMCVAAARAAARGSLASEIIITAVCDEEYASIGTRALLEQGLRATGAIITEPTRMAIAPAHKGFAWIEVVLHGRAAHGSRYDVGIDANRHAGLLLAALDRYEQDVLMTRVHPLLGRASLHASSIVGGTGWSTYAERCTLRIERRTLPGESGEQALADIRALCDVLTASRPGFQADVSLVCAQPPLDLALDAPLIASVRAACTAGGIEPTMAGLSCWTDAALFAEAGIPALCFGPGDIARAHSDTEWVEIADLERATEILEAVCAGWGREKA</sequence>
<evidence type="ECO:0000313" key="9">
    <source>
        <dbReference type="EMBL" id="QJR36303.1"/>
    </source>
</evidence>
<keyword evidence="4" id="KW-0479">Metal-binding</keyword>
<proteinExistence type="inferred from homology"/>
<dbReference type="GO" id="GO:0046872">
    <property type="term" value="F:metal ion binding"/>
    <property type="evidence" value="ECO:0007669"/>
    <property type="project" value="UniProtKB-KW"/>
</dbReference>
<dbReference type="InterPro" id="IPR010182">
    <property type="entry name" value="ArgE/DapE"/>
</dbReference>
<reference evidence="9 10" key="1">
    <citation type="submission" date="2020-05" db="EMBL/GenBank/DDBJ databases">
        <title>Complete genome sequence of Gemmatimonas greenlandica TET16.</title>
        <authorList>
            <person name="Zeng Y."/>
        </authorList>
    </citation>
    <scope>NUCLEOTIDE SEQUENCE [LARGE SCALE GENOMIC DNA]</scope>
    <source>
        <strain evidence="9 10">TET16</strain>
    </source>
</reference>